<keyword evidence="5" id="KW-0190">Covalent protein-DNA linkage</keyword>
<comment type="similarity">
    <text evidence="1 8">Belongs to the SOS response-associated peptidase family.</text>
</comment>
<dbReference type="InterPro" id="IPR003738">
    <property type="entry name" value="SRAP"/>
</dbReference>
<keyword evidence="10" id="KW-1185">Reference proteome</keyword>
<evidence type="ECO:0000256" key="4">
    <source>
        <dbReference type="ARBA" id="ARBA00022801"/>
    </source>
</evidence>
<gene>
    <name evidence="9" type="ORF">T472_0210710</name>
</gene>
<keyword evidence="6" id="KW-0238">DNA-binding</keyword>
<organism evidence="9 10">
    <name type="scientific">Youngiibacter fragilis 232.1</name>
    <dbReference type="NCBI Taxonomy" id="994573"/>
    <lineage>
        <taxon>Bacteria</taxon>
        <taxon>Bacillati</taxon>
        <taxon>Bacillota</taxon>
        <taxon>Clostridia</taxon>
        <taxon>Eubacteriales</taxon>
        <taxon>Clostridiaceae</taxon>
        <taxon>Youngiibacter</taxon>
    </lineage>
</organism>
<evidence type="ECO:0000313" key="9">
    <source>
        <dbReference type="EMBL" id="ETA80668.1"/>
    </source>
</evidence>
<evidence type="ECO:0000256" key="6">
    <source>
        <dbReference type="ARBA" id="ARBA00023125"/>
    </source>
</evidence>
<dbReference type="PANTHER" id="PTHR13604">
    <property type="entry name" value="DC12-RELATED"/>
    <property type="match status" value="1"/>
</dbReference>
<evidence type="ECO:0000256" key="8">
    <source>
        <dbReference type="RuleBase" id="RU364100"/>
    </source>
</evidence>
<dbReference type="Gene3D" id="3.90.1680.10">
    <property type="entry name" value="SOS response associated peptidase-like"/>
    <property type="match status" value="1"/>
</dbReference>
<dbReference type="AlphaFoldDB" id="V7I476"/>
<dbReference type="GO" id="GO:0003697">
    <property type="term" value="F:single-stranded DNA binding"/>
    <property type="evidence" value="ECO:0007669"/>
    <property type="project" value="InterPro"/>
</dbReference>
<dbReference type="GO" id="GO:0016829">
    <property type="term" value="F:lyase activity"/>
    <property type="evidence" value="ECO:0007669"/>
    <property type="project" value="UniProtKB-KW"/>
</dbReference>
<dbReference type="STRING" id="994573.T472_0210710"/>
<protein>
    <recommendedName>
        <fullName evidence="8">Abasic site processing protein</fullName>
        <ecNumber evidence="8">3.4.-.-</ecNumber>
    </recommendedName>
</protein>
<dbReference type="SUPFAM" id="SSF143081">
    <property type="entry name" value="BB1717-like"/>
    <property type="match status" value="1"/>
</dbReference>
<dbReference type="EC" id="3.4.-.-" evidence="8"/>
<keyword evidence="3" id="KW-0227">DNA damage</keyword>
<reference evidence="9 10" key="1">
    <citation type="journal article" date="2014" name="Genome Announc.">
        <title>Genome Sequence of Youngiibacter fragilis, the Type Strain of the Genus Youngiibacter.</title>
        <authorList>
            <person name="Wawrik C.B."/>
            <person name="Callaghan A.V."/>
            <person name="Stamps B.W."/>
            <person name="Wawrik B."/>
        </authorList>
    </citation>
    <scope>NUCLEOTIDE SEQUENCE [LARGE SCALE GENOMIC DNA]</scope>
    <source>
        <strain evidence="9 10">232.1</strain>
    </source>
</reference>
<dbReference type="PANTHER" id="PTHR13604:SF0">
    <property type="entry name" value="ABASIC SITE PROCESSING PROTEIN HMCES"/>
    <property type="match status" value="1"/>
</dbReference>
<keyword evidence="2 8" id="KW-0645">Protease</keyword>
<keyword evidence="7" id="KW-0456">Lyase</keyword>
<dbReference type="InterPro" id="IPR036590">
    <property type="entry name" value="SRAP-like"/>
</dbReference>
<evidence type="ECO:0000256" key="1">
    <source>
        <dbReference type="ARBA" id="ARBA00008136"/>
    </source>
</evidence>
<dbReference type="GO" id="GO:0008233">
    <property type="term" value="F:peptidase activity"/>
    <property type="evidence" value="ECO:0007669"/>
    <property type="project" value="UniProtKB-KW"/>
</dbReference>
<dbReference type="RefSeq" id="WP_023387812.1">
    <property type="nucleotide sequence ID" value="NZ_AXUN02000178.1"/>
</dbReference>
<dbReference type="eggNOG" id="COG2135">
    <property type="taxonomic scope" value="Bacteria"/>
</dbReference>
<evidence type="ECO:0000313" key="10">
    <source>
        <dbReference type="Proteomes" id="UP000017747"/>
    </source>
</evidence>
<dbReference type="GO" id="GO:0106300">
    <property type="term" value="P:protein-DNA covalent cross-linking repair"/>
    <property type="evidence" value="ECO:0007669"/>
    <property type="project" value="InterPro"/>
</dbReference>
<dbReference type="Pfam" id="PF02586">
    <property type="entry name" value="SRAP"/>
    <property type="match status" value="1"/>
</dbReference>
<comment type="caution">
    <text evidence="9">The sequence shown here is derived from an EMBL/GenBank/DDBJ whole genome shotgun (WGS) entry which is preliminary data.</text>
</comment>
<dbReference type="Proteomes" id="UP000017747">
    <property type="component" value="Unassembled WGS sequence"/>
</dbReference>
<keyword evidence="4 8" id="KW-0378">Hydrolase</keyword>
<sequence>MCGRFQLELRMEDMVNFLEIIEEVNKRYNSQDLDRYVRDRKDVYPGTQSLAITEDGFLEPVWGYPMEKRLIINARSETAFEKSMFRRSMTEGRCLIPANLFYEWQGENKVKHMISTDDRHMMLGGIHQVFRNMDGKAEERFTILTMDSKDEMARVHSRMPVIVPKVKYARYLDRETPEEEIRSILSSYPERLIIARDEGHKQISMF</sequence>
<evidence type="ECO:0000256" key="7">
    <source>
        <dbReference type="ARBA" id="ARBA00023239"/>
    </source>
</evidence>
<proteinExistence type="inferred from homology"/>
<evidence type="ECO:0000256" key="3">
    <source>
        <dbReference type="ARBA" id="ARBA00022763"/>
    </source>
</evidence>
<dbReference type="EMBL" id="AXUN02000178">
    <property type="protein sequence ID" value="ETA80668.1"/>
    <property type="molecule type" value="Genomic_DNA"/>
</dbReference>
<evidence type="ECO:0000256" key="2">
    <source>
        <dbReference type="ARBA" id="ARBA00022670"/>
    </source>
</evidence>
<accession>V7I476</accession>
<name>V7I476_9CLOT</name>
<evidence type="ECO:0000256" key="5">
    <source>
        <dbReference type="ARBA" id="ARBA00023124"/>
    </source>
</evidence>
<dbReference type="GO" id="GO:0006508">
    <property type="term" value="P:proteolysis"/>
    <property type="evidence" value="ECO:0007669"/>
    <property type="project" value="UniProtKB-KW"/>
</dbReference>
<dbReference type="OrthoDB" id="9782620at2"/>